<evidence type="ECO:0000256" key="2">
    <source>
        <dbReference type="ARBA" id="ARBA00022771"/>
    </source>
</evidence>
<dbReference type="InterPro" id="IPR001965">
    <property type="entry name" value="Znf_PHD"/>
</dbReference>
<feature type="compositionally biased region" description="Low complexity" evidence="5">
    <location>
        <begin position="777"/>
        <end position="789"/>
    </location>
</feature>
<evidence type="ECO:0000256" key="4">
    <source>
        <dbReference type="ARBA" id="ARBA00022853"/>
    </source>
</evidence>
<feature type="compositionally biased region" description="Pro residues" evidence="5">
    <location>
        <begin position="91"/>
        <end position="101"/>
    </location>
</feature>
<keyword evidence="8" id="KW-1185">Reference proteome</keyword>
<dbReference type="RefSeq" id="XP_021870244.1">
    <property type="nucleotide sequence ID" value="XM_022018425.1"/>
</dbReference>
<feature type="region of interest" description="Disordered" evidence="5">
    <location>
        <begin position="711"/>
        <end position="942"/>
    </location>
</feature>
<feature type="compositionally biased region" description="Polar residues" evidence="5">
    <location>
        <begin position="1104"/>
        <end position="1117"/>
    </location>
</feature>
<feature type="compositionally biased region" description="Polar residues" evidence="5">
    <location>
        <begin position="315"/>
        <end position="327"/>
    </location>
</feature>
<dbReference type="GO" id="GO:0070210">
    <property type="term" value="C:Rpd3L-Expanded complex"/>
    <property type="evidence" value="ECO:0007669"/>
    <property type="project" value="TreeGrafter"/>
</dbReference>
<evidence type="ECO:0000256" key="5">
    <source>
        <dbReference type="SAM" id="MobiDB-lite"/>
    </source>
</evidence>
<dbReference type="GO" id="GO:0006325">
    <property type="term" value="P:chromatin organization"/>
    <property type="evidence" value="ECO:0007669"/>
    <property type="project" value="UniProtKB-KW"/>
</dbReference>
<dbReference type="Gene3D" id="3.30.40.10">
    <property type="entry name" value="Zinc/RING finger domain, C3HC4 (zinc finger)"/>
    <property type="match status" value="1"/>
</dbReference>
<dbReference type="InterPro" id="IPR001214">
    <property type="entry name" value="SET_dom"/>
</dbReference>
<comment type="caution">
    <text evidence="7">The sequence shown here is derived from an EMBL/GenBank/DDBJ whole genome shotgun (WGS) entry which is preliminary data.</text>
</comment>
<evidence type="ECO:0000313" key="8">
    <source>
        <dbReference type="Proteomes" id="UP000193218"/>
    </source>
</evidence>
<feature type="compositionally biased region" description="Pro residues" evidence="5">
    <location>
        <begin position="1242"/>
        <end position="1251"/>
    </location>
</feature>
<feature type="compositionally biased region" description="Basic and acidic residues" evidence="5">
    <location>
        <begin position="1320"/>
        <end position="1341"/>
    </location>
</feature>
<organism evidence="7 8">
    <name type="scientific">Kockovaella imperatae</name>
    <dbReference type="NCBI Taxonomy" id="4999"/>
    <lineage>
        <taxon>Eukaryota</taxon>
        <taxon>Fungi</taxon>
        <taxon>Dikarya</taxon>
        <taxon>Basidiomycota</taxon>
        <taxon>Agaricomycotina</taxon>
        <taxon>Tremellomycetes</taxon>
        <taxon>Tremellales</taxon>
        <taxon>Cuniculitremaceae</taxon>
        <taxon>Kockovaella</taxon>
    </lineage>
</organism>
<dbReference type="PROSITE" id="PS50280">
    <property type="entry name" value="SET"/>
    <property type="match status" value="1"/>
</dbReference>
<dbReference type="InterPro" id="IPR046341">
    <property type="entry name" value="SET_dom_sf"/>
</dbReference>
<keyword evidence="3" id="KW-0862">Zinc</keyword>
<dbReference type="CDD" id="cd15550">
    <property type="entry name" value="PHD_MLL5"/>
    <property type="match status" value="1"/>
</dbReference>
<reference evidence="7 8" key="1">
    <citation type="submission" date="2017-03" db="EMBL/GenBank/DDBJ databases">
        <title>Widespread Adenine N6-methylation of Active Genes in Fungi.</title>
        <authorList>
            <consortium name="DOE Joint Genome Institute"/>
            <person name="Mondo S.J."/>
            <person name="Dannebaum R.O."/>
            <person name="Kuo R.C."/>
            <person name="Louie K.B."/>
            <person name="Bewick A.J."/>
            <person name="Labutti K."/>
            <person name="Haridas S."/>
            <person name="Kuo A."/>
            <person name="Salamov A."/>
            <person name="Ahrendt S.R."/>
            <person name="Lau R."/>
            <person name="Bowen B.P."/>
            <person name="Lipzen A."/>
            <person name="Sullivan W."/>
            <person name="Andreopoulos W.B."/>
            <person name="Clum A."/>
            <person name="Lindquist E."/>
            <person name="Daum C."/>
            <person name="Northen T.R."/>
            <person name="Ramamoorthy G."/>
            <person name="Schmitz R.J."/>
            <person name="Gryganskyi A."/>
            <person name="Culley D."/>
            <person name="Magnuson J."/>
            <person name="James T.Y."/>
            <person name="O'Malley M.A."/>
            <person name="Stajich J.E."/>
            <person name="Spatafora J.W."/>
            <person name="Visel A."/>
            <person name="Grigoriev I.V."/>
        </authorList>
    </citation>
    <scope>NUCLEOTIDE SEQUENCE [LARGE SCALE GENOMIC DNA]</scope>
    <source>
        <strain evidence="7 8">NRRL Y-17943</strain>
    </source>
</reference>
<feature type="region of interest" description="Disordered" evidence="5">
    <location>
        <begin position="258"/>
        <end position="332"/>
    </location>
</feature>
<feature type="region of interest" description="Disordered" evidence="5">
    <location>
        <begin position="1"/>
        <end position="34"/>
    </location>
</feature>
<dbReference type="InterPro" id="IPR011011">
    <property type="entry name" value="Znf_FYVE_PHD"/>
</dbReference>
<gene>
    <name evidence="7" type="ORF">BD324DRAFT_652018</name>
</gene>
<dbReference type="SMART" id="SM00317">
    <property type="entry name" value="SET"/>
    <property type="match status" value="1"/>
</dbReference>
<dbReference type="GO" id="GO:0034967">
    <property type="term" value="C:Set3 complex"/>
    <property type="evidence" value="ECO:0007669"/>
    <property type="project" value="TreeGrafter"/>
</dbReference>
<dbReference type="SUPFAM" id="SSF82199">
    <property type="entry name" value="SET domain"/>
    <property type="match status" value="1"/>
</dbReference>
<feature type="region of interest" description="Disordered" evidence="5">
    <location>
        <begin position="65"/>
        <end position="171"/>
    </location>
</feature>
<dbReference type="InParanoid" id="A0A1Y1UGC3"/>
<accession>A0A1Y1UGC3</accession>
<dbReference type="Gene3D" id="2.170.270.10">
    <property type="entry name" value="SET domain"/>
    <property type="match status" value="1"/>
</dbReference>
<feature type="region of interest" description="Disordered" evidence="5">
    <location>
        <begin position="1104"/>
        <end position="1378"/>
    </location>
</feature>
<dbReference type="EMBL" id="NBSH01000009">
    <property type="protein sequence ID" value="ORX36115.1"/>
    <property type="molecule type" value="Genomic_DNA"/>
</dbReference>
<sequence length="1378" mass="150578">MSDLAFSASNDMPEAGSSKPRYTPPPPPPPRSEISEIIMTDVSVNKGEGGGRPDEAAELLLSISSVADERSPAVPLKELEIKEDVTSGPEPIYPYTPPDDPQPQYSTSPRVQPIPNSILPPDSELNPTSTPLSSDPTPKSAKSKRKRSAPVNRNSSERRSTDPPRPAHWMGEDNTQIRCICGFDEDDGFTIQCEGCGAWEHGSCFGYLDEATAPETYFCELCVPRPFDAAAARQRQLLARAEPDRGLSMQVEIAVSETILQQQKDRPKPRNKPKRPRQSTVDAEIQDAKAASPGVMGPPSTKPKRKPSANKPRSKSNANANESSGPGVSSFPFKDIATVEVEHEYFRDPWKMEYTPISNNIAFTKRARMIMAEFFEEWRDADLEEAPVSKRTIVDSSGLPSPTNTGASRLSPEHGFLTPDFDILAPPVPPVFLSRTDLDSLAPSVSVKSIKDHHSFLPLNYAEEDVGGGVYTRPAVYGVFVNERIASGAFAGEFRGSIVDCETYRKDPINQYAGLGIPKPFVRSVGPPLNLIIDARGYGNELRFTRSGCHPNVVLRPLMWRKETGEPRLKFGLFASRAIDKNEELILGWEWDDAHVVHSIQHVVMSLLSLYGDHTLSDATLQHLVNKYDSVLSHMFGTFTACACRKVTHCAVHQMRLVASYQSPKVEIVRGKAKLDFGELIGAVRGWRRNEIDMENSKRWHTIRGEEINVRERSRSRSVLPSDADTRTGDESASMEMEMDAQSSEKEETEEVEPVEEEEEEPEEMAVDMTVEKDGVDPVPFSSSLSSVPGTEIAVASSRPSDLLEPIDEMGGNEADDGDVSDATTATEPRSHFSDDELDIPRSRRQKDEAPTARSPLKKTVKSQTPVSGRKAAKKGAKVDEAKPTRGEGTGQNRITPAPARRGRKVNRVASSGSEDEVPLRKKPSRKSLSQIKPDALASSLFSDEADKLARVPEQTIAPMAEALEITDAPADVATEEFVPTEEARMEKDAVAPKEPTPPPAREPTPPPREPTPEPPKKVSLSDYLKSHKIRKESQISVPPTPTEEIKELPVLETAERKNDTETVSTVEDVKAEPGAVAPAPFNFSDFLPAAKPTVLTNGYDHLNVSTPVDSPKSVTGYTPGVTPTARSDYFPAQSTPSTFVPRQNSAYTPRQNMTVSTEESHPAAAPNSTYVPRQPSVSSSDQRVVSAEDTPSRPPVSTTYVPRQQTQDESARYGMTPPKPTIPLAAELTGLADRQQLNTPPAGPRMPPTGPKAHNQAPPTGPRSTWKSPGAATISNRGPEENRMWGRGRGGYPGRGRGRGGGFGAGSMPLGPGPEDSDWDNRLGRDRDRDEFHHDRDDSLRNGPGAGSTRGGYRSSRYEPWAFGNSVNRGGRGGHAR</sequence>
<keyword evidence="1" id="KW-0479">Metal-binding</keyword>
<dbReference type="OrthoDB" id="79252at2759"/>
<evidence type="ECO:0000256" key="3">
    <source>
        <dbReference type="ARBA" id="ARBA00022833"/>
    </source>
</evidence>
<feature type="region of interest" description="Disordered" evidence="5">
    <location>
        <begin position="967"/>
        <end position="1072"/>
    </location>
</feature>
<feature type="compositionally biased region" description="Basic and acidic residues" evidence="5">
    <location>
        <begin position="877"/>
        <end position="886"/>
    </location>
</feature>
<feature type="compositionally biased region" description="Basic and acidic residues" evidence="5">
    <location>
        <begin position="1044"/>
        <end position="1061"/>
    </location>
</feature>
<evidence type="ECO:0000259" key="6">
    <source>
        <dbReference type="PROSITE" id="PS50280"/>
    </source>
</evidence>
<dbReference type="SUPFAM" id="SSF57903">
    <property type="entry name" value="FYVE/PHD zinc finger"/>
    <property type="match status" value="1"/>
</dbReference>
<dbReference type="SMART" id="SM00249">
    <property type="entry name" value="PHD"/>
    <property type="match status" value="1"/>
</dbReference>
<feature type="domain" description="SET" evidence="6">
    <location>
        <begin position="443"/>
        <end position="590"/>
    </location>
</feature>
<dbReference type="GO" id="GO:0006355">
    <property type="term" value="P:regulation of DNA-templated transcription"/>
    <property type="evidence" value="ECO:0007669"/>
    <property type="project" value="TreeGrafter"/>
</dbReference>
<dbReference type="Proteomes" id="UP000193218">
    <property type="component" value="Unassembled WGS sequence"/>
</dbReference>
<dbReference type="Pfam" id="PF00856">
    <property type="entry name" value="SET"/>
    <property type="match status" value="1"/>
</dbReference>
<dbReference type="PANTHER" id="PTHR46462:SF3">
    <property type="entry name" value="UPSET, ISOFORM A"/>
    <property type="match status" value="1"/>
</dbReference>
<feature type="compositionally biased region" description="Basic and acidic residues" evidence="5">
    <location>
        <begin position="829"/>
        <end position="851"/>
    </location>
</feature>
<feature type="compositionally biased region" description="Gly residues" evidence="5">
    <location>
        <begin position="1288"/>
        <end position="1306"/>
    </location>
</feature>
<feature type="compositionally biased region" description="Pro residues" evidence="5">
    <location>
        <begin position="995"/>
        <end position="1010"/>
    </location>
</feature>
<feature type="compositionally biased region" description="Acidic residues" evidence="5">
    <location>
        <begin position="747"/>
        <end position="766"/>
    </location>
</feature>
<dbReference type="GO" id="GO:0008270">
    <property type="term" value="F:zinc ion binding"/>
    <property type="evidence" value="ECO:0007669"/>
    <property type="project" value="UniProtKB-KW"/>
</dbReference>
<feature type="compositionally biased region" description="Polar residues" evidence="5">
    <location>
        <begin position="1167"/>
        <end position="1184"/>
    </location>
</feature>
<feature type="compositionally biased region" description="Basic residues" evidence="5">
    <location>
        <begin position="302"/>
        <end position="314"/>
    </location>
</feature>
<protein>
    <recommendedName>
        <fullName evidence="6">SET domain-containing protein</fullName>
    </recommendedName>
</protein>
<feature type="compositionally biased region" description="Polar residues" evidence="5">
    <location>
        <begin position="1196"/>
        <end position="1209"/>
    </location>
</feature>
<dbReference type="Pfam" id="PF20826">
    <property type="entry name" value="PHD_5"/>
    <property type="match status" value="1"/>
</dbReference>
<evidence type="ECO:0000256" key="1">
    <source>
        <dbReference type="ARBA" id="ARBA00022723"/>
    </source>
</evidence>
<feature type="compositionally biased region" description="Low complexity" evidence="5">
    <location>
        <begin position="127"/>
        <end position="140"/>
    </location>
</feature>
<keyword evidence="4" id="KW-0156">Chromatin regulator</keyword>
<keyword evidence="2" id="KW-0863">Zinc-finger</keyword>
<dbReference type="PANTHER" id="PTHR46462">
    <property type="entry name" value="UPSET, ISOFORM A"/>
    <property type="match status" value="1"/>
</dbReference>
<feature type="compositionally biased region" description="Basic and acidic residues" evidence="5">
    <location>
        <begin position="982"/>
        <end position="992"/>
    </location>
</feature>
<dbReference type="GeneID" id="33560234"/>
<feature type="compositionally biased region" description="Basic and acidic residues" evidence="5">
    <location>
        <begin position="67"/>
        <end position="85"/>
    </location>
</feature>
<dbReference type="STRING" id="4999.A0A1Y1UGC3"/>
<name>A0A1Y1UGC3_9TREE</name>
<proteinExistence type="predicted"/>
<dbReference type="InterPro" id="IPR013083">
    <property type="entry name" value="Znf_RING/FYVE/PHD"/>
</dbReference>
<feature type="compositionally biased region" description="Polar residues" evidence="5">
    <location>
        <begin position="1133"/>
        <end position="1158"/>
    </location>
</feature>
<feature type="compositionally biased region" description="Pro residues" evidence="5">
    <location>
        <begin position="22"/>
        <end position="31"/>
    </location>
</feature>
<evidence type="ECO:0000313" key="7">
    <source>
        <dbReference type="EMBL" id="ORX36115.1"/>
    </source>
</evidence>